<feature type="region of interest" description="Disordered" evidence="3">
    <location>
        <begin position="106"/>
        <end position="133"/>
    </location>
</feature>
<dbReference type="InterPro" id="IPR001895">
    <property type="entry name" value="RASGEF_cat_dom"/>
</dbReference>
<dbReference type="PROSITE" id="PS50003">
    <property type="entry name" value="PH_DOMAIN"/>
    <property type="match status" value="1"/>
</dbReference>
<dbReference type="PROSITE" id="PS50009">
    <property type="entry name" value="RASGEF_CAT"/>
    <property type="match status" value="1"/>
</dbReference>
<dbReference type="InterPro" id="IPR023578">
    <property type="entry name" value="Ras_GEF_dom_sf"/>
</dbReference>
<feature type="region of interest" description="Disordered" evidence="3">
    <location>
        <begin position="24"/>
        <end position="63"/>
    </location>
</feature>
<dbReference type="SMART" id="SM00233">
    <property type="entry name" value="PH"/>
    <property type="match status" value="1"/>
</dbReference>
<dbReference type="GO" id="GO:0005085">
    <property type="term" value="F:guanyl-nucleotide exchange factor activity"/>
    <property type="evidence" value="ECO:0007669"/>
    <property type="project" value="UniProtKB-KW"/>
</dbReference>
<proteinExistence type="predicted"/>
<dbReference type="GO" id="GO:0007265">
    <property type="term" value="P:Ras protein signal transduction"/>
    <property type="evidence" value="ECO:0007669"/>
    <property type="project" value="TreeGrafter"/>
</dbReference>
<accession>A0AAN9VXD8</accession>
<evidence type="ECO:0000259" key="5">
    <source>
        <dbReference type="PROSITE" id="PS50009"/>
    </source>
</evidence>
<dbReference type="CDD" id="cd13310">
    <property type="entry name" value="PH_RalGPS1_2"/>
    <property type="match status" value="1"/>
</dbReference>
<gene>
    <name evidence="6" type="ORF">R5R35_011358</name>
</gene>
<keyword evidence="7" id="KW-1185">Reference proteome</keyword>
<evidence type="ECO:0000256" key="3">
    <source>
        <dbReference type="SAM" id="MobiDB-lite"/>
    </source>
</evidence>
<evidence type="ECO:0008006" key="8">
    <source>
        <dbReference type="Google" id="ProtNLM"/>
    </source>
</evidence>
<protein>
    <recommendedName>
        <fullName evidence="8">Ras-specific guanine nucleotide-releasing factor RalGPS1</fullName>
    </recommendedName>
</protein>
<name>A0AAN9VXD8_9ORTH</name>
<dbReference type="Gene3D" id="1.10.840.10">
    <property type="entry name" value="Ras guanine-nucleotide exchange factors catalytic domain"/>
    <property type="match status" value="1"/>
</dbReference>
<keyword evidence="1 2" id="KW-0344">Guanine-nucleotide releasing factor</keyword>
<dbReference type="InterPro" id="IPR001849">
    <property type="entry name" value="PH_domain"/>
</dbReference>
<organism evidence="6 7">
    <name type="scientific">Gryllus longicercus</name>
    <dbReference type="NCBI Taxonomy" id="2509291"/>
    <lineage>
        <taxon>Eukaryota</taxon>
        <taxon>Metazoa</taxon>
        <taxon>Ecdysozoa</taxon>
        <taxon>Arthropoda</taxon>
        <taxon>Hexapoda</taxon>
        <taxon>Insecta</taxon>
        <taxon>Pterygota</taxon>
        <taxon>Neoptera</taxon>
        <taxon>Polyneoptera</taxon>
        <taxon>Orthoptera</taxon>
        <taxon>Ensifera</taxon>
        <taxon>Gryllidea</taxon>
        <taxon>Grylloidea</taxon>
        <taxon>Gryllidae</taxon>
        <taxon>Gryllinae</taxon>
        <taxon>Gryllus</taxon>
    </lineage>
</organism>
<dbReference type="Pfam" id="PF00617">
    <property type="entry name" value="RasGEF"/>
    <property type="match status" value="1"/>
</dbReference>
<feature type="region of interest" description="Disordered" evidence="3">
    <location>
        <begin position="556"/>
        <end position="575"/>
    </location>
</feature>
<dbReference type="Proteomes" id="UP001378592">
    <property type="component" value="Unassembled WGS sequence"/>
</dbReference>
<dbReference type="InterPro" id="IPR008937">
    <property type="entry name" value="Ras-like_GEF"/>
</dbReference>
<dbReference type="PANTHER" id="PTHR23113:SF368">
    <property type="entry name" value="CELL DIVISION CONTROL PROTEIN 25"/>
    <property type="match status" value="1"/>
</dbReference>
<dbReference type="Gene3D" id="2.30.29.30">
    <property type="entry name" value="Pleckstrin-homology domain (PH domain)/Phosphotyrosine-binding domain (PTB)"/>
    <property type="match status" value="1"/>
</dbReference>
<dbReference type="SUPFAM" id="SSF50729">
    <property type="entry name" value="PH domain-like"/>
    <property type="match status" value="1"/>
</dbReference>
<sequence length="730" mass="81002">MANMRYSEMPRDVSCDSLAALRISEGGEENRNGRCSSGGDRSPQSERGSPAPSPHTPAATPSPALALTLARSPSALNGSAVRLMAPPPAPARDPAAATGACYVRPSHPAAPAPAHTHAHAHAHARHHAHADGASVVRKVSLPPSARPSRAPYYDNYGSLPHCVAPQNKSQSLPSNASIKSYDSVVFDVLRVSPEDFASQLTLLDLPAFRGISPDELASCGWNKKNKLTVAPNVVAFTRRFNHVSFWTVQEILNGSTPKHRSETLGHFIRIAKKLYDLNNLHSLFAIISALQSASIYRMNKTWAGISKKEKQTFDKLAEVFSDKGNWSNLREHMESLKLPCIPYLGLFLTDLTYIDMAHPHSGGLESEQRRLKMNNILRVISNYQQSDYSNLVHLTHIQNYLRSVRYIEELQKFVEDDQYKLSLKLEPPSPAPSSSSSKESVTDTVVSVASLNLSPAKGLSVSGSLRFTAAQASSKFVPTHRKCHSLGTKFRSTSLPRNFHKQAHLQQVYYHQPSWVPGGIFSKPHGLTIQLGEGELVKSRHLLDDSVLEEGIQIQTPEPISPTNGHKRLDSQDEEEDVQTLLTRHGSTLSTDSDDFGDEIGSRCLLQGCLRRKTVLKEGRKPAVSSWQRYWVQLWASYLVYYPPKSFKGYDRSDFKREPCKRVSVVGWSVFLGDNPLQPDVFQLTDTSRGNVYKYRAGNKESAQSWYRVLQQAARGVKEKPLPANLMSFE</sequence>
<dbReference type="GO" id="GO:0005886">
    <property type="term" value="C:plasma membrane"/>
    <property type="evidence" value="ECO:0007669"/>
    <property type="project" value="TreeGrafter"/>
</dbReference>
<dbReference type="SMART" id="SM00147">
    <property type="entry name" value="RasGEF"/>
    <property type="match status" value="1"/>
</dbReference>
<evidence type="ECO:0000256" key="1">
    <source>
        <dbReference type="ARBA" id="ARBA00022658"/>
    </source>
</evidence>
<dbReference type="PANTHER" id="PTHR23113">
    <property type="entry name" value="GUANINE NUCLEOTIDE EXCHANGE FACTOR"/>
    <property type="match status" value="1"/>
</dbReference>
<dbReference type="Pfam" id="PF00169">
    <property type="entry name" value="PH"/>
    <property type="match status" value="1"/>
</dbReference>
<evidence type="ECO:0000313" key="6">
    <source>
        <dbReference type="EMBL" id="KAK7873295.1"/>
    </source>
</evidence>
<feature type="domain" description="Ras-GEF" evidence="5">
    <location>
        <begin position="192"/>
        <end position="428"/>
    </location>
</feature>
<feature type="domain" description="PH" evidence="4">
    <location>
        <begin position="603"/>
        <end position="715"/>
    </location>
</feature>
<evidence type="ECO:0000259" key="4">
    <source>
        <dbReference type="PROSITE" id="PS50003"/>
    </source>
</evidence>
<feature type="compositionally biased region" description="Basic residues" evidence="3">
    <location>
        <begin position="116"/>
        <end position="128"/>
    </location>
</feature>
<dbReference type="EMBL" id="JAZDUA010000015">
    <property type="protein sequence ID" value="KAK7873295.1"/>
    <property type="molecule type" value="Genomic_DNA"/>
</dbReference>
<reference evidence="6 7" key="1">
    <citation type="submission" date="2024-03" db="EMBL/GenBank/DDBJ databases">
        <title>The genome assembly and annotation of the cricket Gryllus longicercus Weissman &amp; Gray.</title>
        <authorList>
            <person name="Szrajer S."/>
            <person name="Gray D."/>
            <person name="Ylla G."/>
        </authorList>
    </citation>
    <scope>NUCLEOTIDE SEQUENCE [LARGE SCALE GENOMIC DNA]</scope>
    <source>
        <strain evidence="6">DAG 2021-001</strain>
        <tissue evidence="6">Whole body minus gut</tissue>
    </source>
</reference>
<dbReference type="InterPro" id="IPR036964">
    <property type="entry name" value="RASGEF_cat_dom_sf"/>
</dbReference>
<comment type="caution">
    <text evidence="6">The sequence shown here is derived from an EMBL/GenBank/DDBJ whole genome shotgun (WGS) entry which is preliminary data.</text>
</comment>
<dbReference type="CDD" id="cd00155">
    <property type="entry name" value="RasGEF"/>
    <property type="match status" value="1"/>
</dbReference>
<dbReference type="InterPro" id="IPR011993">
    <property type="entry name" value="PH-like_dom_sf"/>
</dbReference>
<evidence type="ECO:0000256" key="2">
    <source>
        <dbReference type="PROSITE-ProRule" id="PRU00168"/>
    </source>
</evidence>
<dbReference type="SUPFAM" id="SSF48366">
    <property type="entry name" value="Ras GEF"/>
    <property type="match status" value="1"/>
</dbReference>
<evidence type="ECO:0000313" key="7">
    <source>
        <dbReference type="Proteomes" id="UP001378592"/>
    </source>
</evidence>
<dbReference type="AlphaFoldDB" id="A0AAN9VXD8"/>